<dbReference type="InterPro" id="IPR025877">
    <property type="entry name" value="MobA-like_NTP_Trfase"/>
</dbReference>
<dbReference type="KEGG" id="dde:Dde_0438"/>
<dbReference type="eggNOG" id="COG1213">
    <property type="taxonomic scope" value="Bacteria"/>
</dbReference>
<dbReference type="EMBL" id="CP000112">
    <property type="protein sequence ID" value="ABB37239.1"/>
    <property type="molecule type" value="Genomic_DNA"/>
</dbReference>
<dbReference type="Pfam" id="PF12804">
    <property type="entry name" value="NTP_transf_3"/>
    <property type="match status" value="1"/>
</dbReference>
<keyword evidence="5" id="KW-1185">Reference proteome</keyword>
<dbReference type="Gene3D" id="3.90.550.10">
    <property type="entry name" value="Spore Coat Polysaccharide Biosynthesis Protein SpsA, Chain A"/>
    <property type="match status" value="1"/>
</dbReference>
<dbReference type="GO" id="GO:0016779">
    <property type="term" value="F:nucleotidyltransferase activity"/>
    <property type="evidence" value="ECO:0007669"/>
    <property type="project" value="UniProtKB-KW"/>
</dbReference>
<feature type="domain" description="MobA-like NTP transferase" evidence="3">
    <location>
        <begin position="3"/>
        <end position="138"/>
    </location>
</feature>
<dbReference type="PANTHER" id="PTHR43584">
    <property type="entry name" value="NUCLEOTIDYL TRANSFERASE"/>
    <property type="match status" value="1"/>
</dbReference>
<evidence type="ECO:0000313" key="4">
    <source>
        <dbReference type="EMBL" id="ABB37239.1"/>
    </source>
</evidence>
<dbReference type="HOGENOM" id="CLU_029499_5_0_7"/>
<evidence type="ECO:0000313" key="5">
    <source>
        <dbReference type="Proteomes" id="UP000002710"/>
    </source>
</evidence>
<dbReference type="RefSeq" id="WP_011366570.1">
    <property type="nucleotide sequence ID" value="NC_007519.1"/>
</dbReference>
<dbReference type="PANTHER" id="PTHR43584:SF8">
    <property type="entry name" value="N-ACETYLMURAMATE ALPHA-1-PHOSPHATE URIDYLYLTRANSFERASE"/>
    <property type="match status" value="1"/>
</dbReference>
<organism evidence="4 5">
    <name type="scientific">Oleidesulfovibrio alaskensis (strain ATCC BAA-1058 / DSM 17464 / G20)</name>
    <name type="common">Desulfovibrio alaskensis</name>
    <dbReference type="NCBI Taxonomy" id="207559"/>
    <lineage>
        <taxon>Bacteria</taxon>
        <taxon>Pseudomonadati</taxon>
        <taxon>Thermodesulfobacteriota</taxon>
        <taxon>Desulfovibrionia</taxon>
        <taxon>Desulfovibrionales</taxon>
        <taxon>Desulfovibrionaceae</taxon>
        <taxon>Oleidesulfovibrio</taxon>
    </lineage>
</organism>
<evidence type="ECO:0000256" key="2">
    <source>
        <dbReference type="ARBA" id="ARBA00022695"/>
    </source>
</evidence>
<dbReference type="Proteomes" id="UP000002710">
    <property type="component" value="Chromosome"/>
</dbReference>
<name>Q316A7_OLEA2</name>
<dbReference type="SUPFAM" id="SSF53448">
    <property type="entry name" value="Nucleotide-diphospho-sugar transferases"/>
    <property type="match status" value="1"/>
</dbReference>
<evidence type="ECO:0000259" key="3">
    <source>
        <dbReference type="Pfam" id="PF12804"/>
    </source>
</evidence>
<proteinExistence type="predicted"/>
<dbReference type="STRING" id="207559.Dde_0438"/>
<keyword evidence="1" id="KW-0808">Transferase</keyword>
<dbReference type="AlphaFoldDB" id="Q316A7"/>
<keyword evidence="2" id="KW-0548">Nucleotidyltransferase</keyword>
<dbReference type="InterPro" id="IPR050065">
    <property type="entry name" value="GlmU-like"/>
</dbReference>
<dbReference type="CDD" id="cd02523">
    <property type="entry name" value="PC_cytidylyltransferase"/>
    <property type="match status" value="1"/>
</dbReference>
<sequence>MKAVILAAGVGSRLGRPFPKSLSRLPSGECILGRQIRILREIGIREVHVVVGFKKSLLMEEFPNVCFRYNPVFYITNTSKSLLAGIEDLDDDILWANGDVVFDPEVALRLMQAGGNAVAVDRKKCGEEEVKYRTDAAGFITAISKQVENPEGEAVGLNLVSRGSLPDLVAALESCRPDDYFERALEMLVEKTPYRAVDISDYRCIEVDFKGDLDEARRLFNEGA</sequence>
<gene>
    <name evidence="4" type="ordered locus">Dde_0438</name>
</gene>
<dbReference type="InterPro" id="IPR029044">
    <property type="entry name" value="Nucleotide-diphossugar_trans"/>
</dbReference>
<accession>Q316A7</accession>
<reference evidence="4 5" key="1">
    <citation type="journal article" date="2011" name="J. Bacteriol.">
        <title>Complete genome sequence and updated annotation of Desulfovibrio alaskensis G20.</title>
        <authorList>
            <person name="Hauser L.J."/>
            <person name="Land M.L."/>
            <person name="Brown S.D."/>
            <person name="Larimer F."/>
            <person name="Keller K.L."/>
            <person name="Rapp-Giles B.J."/>
            <person name="Price M.N."/>
            <person name="Lin M."/>
            <person name="Bruce D.C."/>
            <person name="Detter J.C."/>
            <person name="Tapia R."/>
            <person name="Han C.S."/>
            <person name="Goodwin L.A."/>
            <person name="Cheng J.F."/>
            <person name="Pitluck S."/>
            <person name="Copeland A."/>
            <person name="Lucas S."/>
            <person name="Nolan M."/>
            <person name="Lapidus A.L."/>
            <person name="Palumbo A.V."/>
            <person name="Wall J.D."/>
        </authorList>
    </citation>
    <scope>NUCLEOTIDE SEQUENCE [LARGE SCALE GENOMIC DNA]</scope>
    <source>
        <strain evidence="5">ATCC BAA 1058 / DSM 17464 / G20</strain>
    </source>
</reference>
<evidence type="ECO:0000256" key="1">
    <source>
        <dbReference type="ARBA" id="ARBA00022679"/>
    </source>
</evidence>
<protein>
    <submittedName>
        <fullName evidence="4">UDP-N-acetylglucosamine pyrophosphorylase related protein</fullName>
    </submittedName>
</protein>